<feature type="transmembrane region" description="Helical" evidence="1">
    <location>
        <begin position="389"/>
        <end position="406"/>
    </location>
</feature>
<feature type="transmembrane region" description="Helical" evidence="1">
    <location>
        <begin position="91"/>
        <end position="115"/>
    </location>
</feature>
<accession>A0AA39M9W5</accession>
<evidence type="ECO:0008006" key="4">
    <source>
        <dbReference type="Google" id="ProtNLM"/>
    </source>
</evidence>
<keyword evidence="1" id="KW-0472">Membrane</keyword>
<dbReference type="EMBL" id="JAUCMV010000001">
    <property type="protein sequence ID" value="KAK0426991.1"/>
    <property type="molecule type" value="Genomic_DNA"/>
</dbReference>
<keyword evidence="1" id="KW-1133">Transmembrane helix</keyword>
<proteinExistence type="predicted"/>
<dbReference type="Gene3D" id="1.20.1070.10">
    <property type="entry name" value="Rhodopsin 7-helix transmembrane proteins"/>
    <property type="match status" value="1"/>
</dbReference>
<organism evidence="2 3">
    <name type="scientific">Steinernema hermaphroditum</name>
    <dbReference type="NCBI Taxonomy" id="289476"/>
    <lineage>
        <taxon>Eukaryota</taxon>
        <taxon>Metazoa</taxon>
        <taxon>Ecdysozoa</taxon>
        <taxon>Nematoda</taxon>
        <taxon>Chromadorea</taxon>
        <taxon>Rhabditida</taxon>
        <taxon>Tylenchina</taxon>
        <taxon>Panagrolaimomorpha</taxon>
        <taxon>Strongyloidoidea</taxon>
        <taxon>Steinernematidae</taxon>
        <taxon>Steinernema</taxon>
    </lineage>
</organism>
<reference evidence="2" key="1">
    <citation type="submission" date="2023-06" db="EMBL/GenBank/DDBJ databases">
        <title>Genomic analysis of the entomopathogenic nematode Steinernema hermaphroditum.</title>
        <authorList>
            <person name="Schwarz E.M."/>
            <person name="Heppert J.K."/>
            <person name="Baniya A."/>
            <person name="Schwartz H.T."/>
            <person name="Tan C.-H."/>
            <person name="Antoshechkin I."/>
            <person name="Sternberg P.W."/>
            <person name="Goodrich-Blair H."/>
            <person name="Dillman A.R."/>
        </authorList>
    </citation>
    <scope>NUCLEOTIDE SEQUENCE</scope>
    <source>
        <strain evidence="2">PS9179</strain>
        <tissue evidence="2">Whole animal</tissue>
    </source>
</reference>
<feature type="transmembrane region" description="Helical" evidence="1">
    <location>
        <begin position="12"/>
        <end position="33"/>
    </location>
</feature>
<dbReference type="SUPFAM" id="SSF81321">
    <property type="entry name" value="Family A G protein-coupled receptor-like"/>
    <property type="match status" value="1"/>
</dbReference>
<feature type="transmembrane region" description="Helical" evidence="1">
    <location>
        <begin position="203"/>
        <end position="229"/>
    </location>
</feature>
<feature type="transmembrane region" description="Helical" evidence="1">
    <location>
        <begin position="267"/>
        <end position="285"/>
    </location>
</feature>
<dbReference type="PANTHER" id="PTHR22718">
    <property type="entry name" value="SERPENTINE RECEPTOR, CLASS X"/>
    <property type="match status" value="1"/>
</dbReference>
<protein>
    <recommendedName>
        <fullName evidence="4">G-protein coupled receptors family 1 profile domain-containing protein</fullName>
    </recommendedName>
</protein>
<feature type="transmembrane region" description="Helical" evidence="1">
    <location>
        <begin position="418"/>
        <end position="442"/>
    </location>
</feature>
<comment type="caution">
    <text evidence="2">The sequence shown here is derived from an EMBL/GenBank/DDBJ whole genome shotgun (WGS) entry which is preliminary data.</text>
</comment>
<feature type="transmembrane region" description="Helical" evidence="1">
    <location>
        <begin position="174"/>
        <end position="191"/>
    </location>
</feature>
<feature type="transmembrane region" description="Helical" evidence="1">
    <location>
        <begin position="121"/>
        <end position="141"/>
    </location>
</feature>
<dbReference type="PANTHER" id="PTHR22718:SF11">
    <property type="entry name" value="7TM GPCR SERPENTINE RECEPTOR CLASS X (SRX) DOMAIN-CONTAINING PROTEIN"/>
    <property type="match status" value="1"/>
</dbReference>
<name>A0AA39M9W5_9BILA</name>
<dbReference type="AlphaFoldDB" id="A0AA39M9W5"/>
<feature type="transmembrane region" description="Helical" evidence="1">
    <location>
        <begin position="351"/>
        <end position="373"/>
    </location>
</feature>
<gene>
    <name evidence="2" type="ORF">QR680_010003</name>
</gene>
<evidence type="ECO:0000313" key="2">
    <source>
        <dbReference type="EMBL" id="KAK0426991.1"/>
    </source>
</evidence>
<keyword evidence="1" id="KW-0812">Transmembrane</keyword>
<sequence length="473" mass="54300">MPSELPSDIDRITYGILYIIFAVVSLPPYALIYVRNGTFRKLSCYWIMTAMGIYDLLSLVSQVALGVRVLTNTEFSFWIEKIVMNLSNATFNGTVIMMWTLALNRFIVLVLSQILRVPSSTYLTCIVLSCTYVVAVFGITLSDKATLVYKPHYLIPAYSLKAHWMPYLFEADKYLGLFCYGSSVMIMVFYIENLEDLYPSTRARIAFGVVYIALAVIAIPVYTLIITIYLRNKTFRKWPCYWIMSVMGVFDVLYLCAEIFMAIMGSVYSGSVIMVFLLAANRFFVLVLSRFFTVPPVFYKICIVSTFVYVAALFGISLSPKADIQYEPLFLMLRADTEKGWIGFLTDMDGYVGFVCFGSTFLMYVIITGYLILQRTQSTNYNLKKELKVLVQGIFIFLLGLFILLNRDVIAQRIFLRYWYTASLNVVWIFYCGLFNPLLYLITNRELRRQARSIVFKNESNLVTITSSRARTS</sequence>
<evidence type="ECO:0000256" key="1">
    <source>
        <dbReference type="SAM" id="Phobius"/>
    </source>
</evidence>
<feature type="transmembrane region" description="Helical" evidence="1">
    <location>
        <begin position="241"/>
        <end position="261"/>
    </location>
</feature>
<feature type="transmembrane region" description="Helical" evidence="1">
    <location>
        <begin position="297"/>
        <end position="318"/>
    </location>
</feature>
<evidence type="ECO:0000313" key="3">
    <source>
        <dbReference type="Proteomes" id="UP001175271"/>
    </source>
</evidence>
<keyword evidence="3" id="KW-1185">Reference proteome</keyword>
<feature type="transmembrane region" description="Helical" evidence="1">
    <location>
        <begin position="45"/>
        <end position="70"/>
    </location>
</feature>
<dbReference type="Proteomes" id="UP001175271">
    <property type="component" value="Unassembled WGS sequence"/>
</dbReference>